<dbReference type="NCBIfam" id="TIGR02592">
    <property type="entry name" value="cas_Cas5h"/>
    <property type="match status" value="1"/>
</dbReference>
<dbReference type="InterPro" id="IPR013421">
    <property type="entry name" value="CRISPR-assoc_prot_Cas5_HALMA"/>
</dbReference>
<dbReference type="AlphaFoldDB" id="A0A1M7YER0"/>
<sequence>MDILKFSLKGRTAFFKKPEVNTYYSFTYGNIHKVALLGMFGAIRGYGGYASMETKGTGYPEFYEKLKELHLGIVPRNENGFMRKKIQWFNNSVGYASEEQGGNLIVKEQWLENPSWDIYVAVDCEEAKKLADDLLSHRCIYLPYLGKNDHPADITGVRPLKDCKEVSGFKKIDSLCLKEKVFHGDITDFEEEYEGIPVFKYEESLPVALKQETQMYQYCTFTHSNLPVEGYDGPVYQPDDETVVFF</sequence>
<reference evidence="2 3" key="1">
    <citation type="submission" date="2016-12" db="EMBL/GenBank/DDBJ databases">
        <authorList>
            <person name="Song W.-J."/>
            <person name="Kurnit D.M."/>
        </authorList>
    </citation>
    <scope>NUCLEOTIDE SEQUENCE [LARGE SCALE GENOMIC DNA]</scope>
    <source>
        <strain evidence="2 3">DSM 12503</strain>
    </source>
</reference>
<evidence type="ECO:0000256" key="1">
    <source>
        <dbReference type="ARBA" id="ARBA00023118"/>
    </source>
</evidence>
<dbReference type="NCBIfam" id="TIGR02593">
    <property type="entry name" value="CRISPR_cas5"/>
    <property type="match status" value="1"/>
</dbReference>
<evidence type="ECO:0000313" key="3">
    <source>
        <dbReference type="Proteomes" id="UP000184612"/>
    </source>
</evidence>
<gene>
    <name evidence="2" type="ORF">SAMN02745217_03005</name>
</gene>
<organism evidence="2 3">
    <name type="scientific">Anaerocolumna xylanovorans DSM 12503</name>
    <dbReference type="NCBI Taxonomy" id="1121345"/>
    <lineage>
        <taxon>Bacteria</taxon>
        <taxon>Bacillati</taxon>
        <taxon>Bacillota</taxon>
        <taxon>Clostridia</taxon>
        <taxon>Lachnospirales</taxon>
        <taxon>Lachnospiraceae</taxon>
        <taxon>Anaerocolumna</taxon>
    </lineage>
</organism>
<proteinExistence type="predicted"/>
<dbReference type="EMBL" id="FRFD01000008">
    <property type="protein sequence ID" value="SHO50988.1"/>
    <property type="molecule type" value="Genomic_DNA"/>
</dbReference>
<keyword evidence="1" id="KW-0051">Antiviral defense</keyword>
<dbReference type="RefSeq" id="WP_073589650.1">
    <property type="nucleotide sequence ID" value="NZ_FRFD01000008.1"/>
</dbReference>
<evidence type="ECO:0000313" key="2">
    <source>
        <dbReference type="EMBL" id="SHO50988.1"/>
    </source>
</evidence>
<protein>
    <submittedName>
        <fullName evidence="2">CRISPR-associated protein Cas5h</fullName>
    </submittedName>
</protein>
<dbReference type="OrthoDB" id="5363158at2"/>
<dbReference type="STRING" id="1121345.SAMN02745217_03005"/>
<dbReference type="Proteomes" id="UP000184612">
    <property type="component" value="Unassembled WGS sequence"/>
</dbReference>
<dbReference type="GO" id="GO:0051607">
    <property type="term" value="P:defense response to virus"/>
    <property type="evidence" value="ECO:0007669"/>
    <property type="project" value="UniProtKB-KW"/>
</dbReference>
<name>A0A1M7YER0_9FIRM</name>
<accession>A0A1M7YER0</accession>
<dbReference type="InterPro" id="IPR013422">
    <property type="entry name" value="CRISPR-assoc_prot_Cas5_N"/>
</dbReference>
<keyword evidence="3" id="KW-1185">Reference proteome</keyword>